<sequence>MQCYWKFNGYSCCLCVFWYGDTYATALCSDDIGGEEPLSLISDTVAMLDTKTINRKITVYIRTLMRNMIRNSVQEELKDVLKTSLKEDSTKDLIRNITLQRMNDILRSKDGDELFHPVNNESKYNIIIFGCIEKQKSRNLIPRRRLNVKGPMKPPKPLLHTV</sequence>
<evidence type="ECO:0000313" key="1">
    <source>
        <dbReference type="EMBL" id="CAG2191769.1"/>
    </source>
</evidence>
<protein>
    <submittedName>
        <fullName evidence="1">Uncharacterized protein</fullName>
    </submittedName>
</protein>
<dbReference type="EMBL" id="CAJPWZ010000369">
    <property type="protein sequence ID" value="CAG2191769.1"/>
    <property type="molecule type" value="Genomic_DNA"/>
</dbReference>
<comment type="caution">
    <text evidence="1">The sequence shown here is derived from an EMBL/GenBank/DDBJ whole genome shotgun (WGS) entry which is preliminary data.</text>
</comment>
<accession>A0A8S3QB27</accession>
<name>A0A8S3QB27_MYTED</name>
<dbReference type="AlphaFoldDB" id="A0A8S3QB27"/>
<organism evidence="1 2">
    <name type="scientific">Mytilus edulis</name>
    <name type="common">Blue mussel</name>
    <dbReference type="NCBI Taxonomy" id="6550"/>
    <lineage>
        <taxon>Eukaryota</taxon>
        <taxon>Metazoa</taxon>
        <taxon>Spiralia</taxon>
        <taxon>Lophotrochozoa</taxon>
        <taxon>Mollusca</taxon>
        <taxon>Bivalvia</taxon>
        <taxon>Autobranchia</taxon>
        <taxon>Pteriomorphia</taxon>
        <taxon>Mytilida</taxon>
        <taxon>Mytiloidea</taxon>
        <taxon>Mytilidae</taxon>
        <taxon>Mytilinae</taxon>
        <taxon>Mytilus</taxon>
    </lineage>
</organism>
<keyword evidence="2" id="KW-1185">Reference proteome</keyword>
<reference evidence="1" key="1">
    <citation type="submission" date="2021-03" db="EMBL/GenBank/DDBJ databases">
        <authorList>
            <person name="Bekaert M."/>
        </authorList>
    </citation>
    <scope>NUCLEOTIDE SEQUENCE</scope>
</reference>
<evidence type="ECO:0000313" key="2">
    <source>
        <dbReference type="Proteomes" id="UP000683360"/>
    </source>
</evidence>
<dbReference type="Proteomes" id="UP000683360">
    <property type="component" value="Unassembled WGS sequence"/>
</dbReference>
<gene>
    <name evidence="1" type="ORF">MEDL_6957</name>
</gene>
<proteinExistence type="predicted"/>